<dbReference type="PANTHER" id="PTHR48098:SF6">
    <property type="entry name" value="FERRI-BACILLIBACTIN ESTERASE BESA"/>
    <property type="match status" value="1"/>
</dbReference>
<dbReference type="AlphaFoldDB" id="A0A929PX99"/>
<proteinExistence type="predicted"/>
<keyword evidence="2" id="KW-1185">Reference proteome</keyword>
<dbReference type="Pfam" id="PF00756">
    <property type="entry name" value="Esterase"/>
    <property type="match status" value="1"/>
</dbReference>
<dbReference type="InterPro" id="IPR000801">
    <property type="entry name" value="Esterase-like"/>
</dbReference>
<dbReference type="InterPro" id="IPR029058">
    <property type="entry name" value="AB_hydrolase_fold"/>
</dbReference>
<organism evidence="1 2">
    <name type="scientific">Mucilaginibacter myungsuensis</name>
    <dbReference type="NCBI Taxonomy" id="649104"/>
    <lineage>
        <taxon>Bacteria</taxon>
        <taxon>Pseudomonadati</taxon>
        <taxon>Bacteroidota</taxon>
        <taxon>Sphingobacteriia</taxon>
        <taxon>Sphingobacteriales</taxon>
        <taxon>Sphingobacteriaceae</taxon>
        <taxon>Mucilaginibacter</taxon>
    </lineage>
</organism>
<dbReference type="EMBL" id="JADFFL010000003">
    <property type="protein sequence ID" value="MBE9662180.1"/>
    <property type="molecule type" value="Genomic_DNA"/>
</dbReference>
<accession>A0A929PX99</accession>
<keyword evidence="1" id="KW-0378">Hydrolase</keyword>
<comment type="caution">
    <text evidence="1">The sequence shown here is derived from an EMBL/GenBank/DDBJ whole genome shotgun (WGS) entry which is preliminary data.</text>
</comment>
<dbReference type="RefSeq" id="WP_194111366.1">
    <property type="nucleotide sequence ID" value="NZ_JADFFL010000003.1"/>
</dbReference>
<evidence type="ECO:0000313" key="1">
    <source>
        <dbReference type="EMBL" id="MBE9662180.1"/>
    </source>
</evidence>
<protein>
    <submittedName>
        <fullName evidence="1">Alpha/beta hydrolase</fullName>
    </submittedName>
</protein>
<dbReference type="GO" id="GO:0016787">
    <property type="term" value="F:hydrolase activity"/>
    <property type="evidence" value="ECO:0007669"/>
    <property type="project" value="UniProtKB-KW"/>
</dbReference>
<gene>
    <name evidence="1" type="ORF">IRJ16_09810</name>
</gene>
<dbReference type="Proteomes" id="UP000622475">
    <property type="component" value="Unassembled WGS sequence"/>
</dbReference>
<dbReference type="Gene3D" id="3.40.50.1820">
    <property type="entry name" value="alpha/beta hydrolase"/>
    <property type="match status" value="1"/>
</dbReference>
<name>A0A929PX99_9SPHI</name>
<evidence type="ECO:0000313" key="2">
    <source>
        <dbReference type="Proteomes" id="UP000622475"/>
    </source>
</evidence>
<dbReference type="InterPro" id="IPR050583">
    <property type="entry name" value="Mycobacterial_A85_antigen"/>
</dbReference>
<reference evidence="1" key="1">
    <citation type="submission" date="2020-10" db="EMBL/GenBank/DDBJ databases">
        <title>Mucilaginibacter mali sp. nov., isolated from rhizosphere soil of apple orchard.</title>
        <authorList>
            <person name="Lee J.-S."/>
            <person name="Kim H.S."/>
            <person name="Kim J.-S."/>
        </authorList>
    </citation>
    <scope>NUCLEOTIDE SEQUENCE</scope>
    <source>
        <strain evidence="1">KCTC 22746</strain>
    </source>
</reference>
<dbReference type="PANTHER" id="PTHR48098">
    <property type="entry name" value="ENTEROCHELIN ESTERASE-RELATED"/>
    <property type="match status" value="1"/>
</dbReference>
<sequence>MKKYRAFLIAIIMFPLIAFGQQIKTVPIKSKYVDGRNIRIWLPADYSAKKKYAVLYMHDGQMLFDSTTTWNHQEWQLDETLDRLTKTKKMRDLIVVGIDNNGAKRLAEFFPQAVVGTVPQPERAELDKLMPSGPIADNYLKFIVTELKPYIDANYSTYGDAAHTFIGGSSLGGMISLYAVCSYPQIFSGAFCMSTHWTGTFVQNTAIPDAMVNYLDKKLPSTGGHRFYFDHGTITLDSLYAPAQVKVDALFKRKGYGSKNFKSLVFEGASHSERDWAKRLDEVLVFLIGK</sequence>
<dbReference type="SUPFAM" id="SSF53474">
    <property type="entry name" value="alpha/beta-Hydrolases"/>
    <property type="match status" value="1"/>
</dbReference>